<evidence type="ECO:0000313" key="3">
    <source>
        <dbReference type="EMBL" id="KAK7504376.1"/>
    </source>
</evidence>
<dbReference type="Gene3D" id="3.10.100.10">
    <property type="entry name" value="Mannose-Binding Protein A, subunit A"/>
    <property type="match status" value="1"/>
</dbReference>
<dbReference type="SUPFAM" id="SSF57414">
    <property type="entry name" value="Hairpin loop containing domain-like"/>
    <property type="match status" value="1"/>
</dbReference>
<evidence type="ECO:0000313" key="4">
    <source>
        <dbReference type="Proteomes" id="UP001519460"/>
    </source>
</evidence>
<feature type="non-terminal residue" evidence="3">
    <location>
        <position position="1"/>
    </location>
</feature>
<accession>A0ABD0LYZ7</accession>
<dbReference type="SUPFAM" id="SSF56436">
    <property type="entry name" value="C-type lectin-like"/>
    <property type="match status" value="1"/>
</dbReference>
<dbReference type="AlphaFoldDB" id="A0ABD0LYZ7"/>
<dbReference type="InterPro" id="IPR016187">
    <property type="entry name" value="CTDL_fold"/>
</dbReference>
<evidence type="ECO:0000256" key="1">
    <source>
        <dbReference type="ARBA" id="ARBA00023157"/>
    </source>
</evidence>
<name>A0ABD0LYZ7_9CAEN</name>
<dbReference type="EMBL" id="JACVVK020000015">
    <property type="protein sequence ID" value="KAK7504376.1"/>
    <property type="molecule type" value="Genomic_DNA"/>
</dbReference>
<dbReference type="InterPro" id="IPR016186">
    <property type="entry name" value="C-type_lectin-like/link_sf"/>
</dbReference>
<dbReference type="PROSITE" id="PS50041">
    <property type="entry name" value="C_TYPE_LECTIN_2"/>
    <property type="match status" value="1"/>
</dbReference>
<feature type="domain" description="C-type lectin" evidence="2">
    <location>
        <begin position="101"/>
        <end position="232"/>
    </location>
</feature>
<gene>
    <name evidence="3" type="ORF">BaRGS_00004242</name>
</gene>
<keyword evidence="1" id="KW-1015">Disulfide bond</keyword>
<organism evidence="3 4">
    <name type="scientific">Batillaria attramentaria</name>
    <dbReference type="NCBI Taxonomy" id="370345"/>
    <lineage>
        <taxon>Eukaryota</taxon>
        <taxon>Metazoa</taxon>
        <taxon>Spiralia</taxon>
        <taxon>Lophotrochozoa</taxon>
        <taxon>Mollusca</taxon>
        <taxon>Gastropoda</taxon>
        <taxon>Caenogastropoda</taxon>
        <taxon>Sorbeoconcha</taxon>
        <taxon>Cerithioidea</taxon>
        <taxon>Batillariidae</taxon>
        <taxon>Batillaria</taxon>
    </lineage>
</organism>
<dbReference type="Pfam" id="PF00059">
    <property type="entry name" value="Lectin_C"/>
    <property type="match status" value="1"/>
</dbReference>
<dbReference type="PANTHER" id="PTHR22803">
    <property type="entry name" value="MANNOSE, PHOSPHOLIPASE, LECTIN RECEPTOR RELATED"/>
    <property type="match status" value="1"/>
</dbReference>
<protein>
    <recommendedName>
        <fullName evidence="2">C-type lectin domain-containing protein</fullName>
    </recommendedName>
</protein>
<dbReference type="PROSITE" id="PS00615">
    <property type="entry name" value="C_TYPE_LECTIN_1"/>
    <property type="match status" value="1"/>
</dbReference>
<dbReference type="InterPro" id="IPR001304">
    <property type="entry name" value="C-type_lectin-like"/>
</dbReference>
<dbReference type="CDD" id="cd00037">
    <property type="entry name" value="CLECT"/>
    <property type="match status" value="1"/>
</dbReference>
<dbReference type="InterPro" id="IPR018378">
    <property type="entry name" value="C-type_lectin_CS"/>
</dbReference>
<dbReference type="SMART" id="SM00034">
    <property type="entry name" value="CLECT"/>
    <property type="match status" value="1"/>
</dbReference>
<sequence>KLCIAELVWVRDRTMDGYIMPEPGDLDSLELLTLSKGKCALKCRSYEWCSSFFYNDLTGSCSLRTLVVKTVSGAVPVTEFVYYRAATEWCDVRMGFIYYPQANFCFRIDKGPSTSWIDARSRCQDNGMDLVSADTPEKLELLMRTIKETPEYRLMMYTGGIRPFGEWDTPWPDGKPHFIWVNDKPIDASTLPWGPGQPNNLNNVQNCIQIDKNRGLLLNDLDCTDSIAFICEKLE</sequence>
<reference evidence="3 4" key="1">
    <citation type="journal article" date="2023" name="Sci. Data">
        <title>Genome assembly of the Korean intertidal mud-creeper Batillaria attramentaria.</title>
        <authorList>
            <person name="Patra A.K."/>
            <person name="Ho P.T."/>
            <person name="Jun S."/>
            <person name="Lee S.J."/>
            <person name="Kim Y."/>
            <person name="Won Y.J."/>
        </authorList>
    </citation>
    <scope>NUCLEOTIDE SEQUENCE [LARGE SCALE GENOMIC DNA]</scope>
    <source>
        <strain evidence="3">Wonlab-2016</strain>
    </source>
</reference>
<keyword evidence="4" id="KW-1185">Reference proteome</keyword>
<dbReference type="Proteomes" id="UP001519460">
    <property type="component" value="Unassembled WGS sequence"/>
</dbReference>
<proteinExistence type="predicted"/>
<dbReference type="InterPro" id="IPR050111">
    <property type="entry name" value="C-type_lectin/snaclec_domain"/>
</dbReference>
<evidence type="ECO:0000259" key="2">
    <source>
        <dbReference type="PROSITE" id="PS50041"/>
    </source>
</evidence>
<comment type="caution">
    <text evidence="3">The sequence shown here is derived from an EMBL/GenBank/DDBJ whole genome shotgun (WGS) entry which is preliminary data.</text>
</comment>